<evidence type="ECO:0000259" key="4">
    <source>
        <dbReference type="Pfam" id="PF00881"/>
    </source>
</evidence>
<proteinExistence type="predicted"/>
<evidence type="ECO:0000256" key="3">
    <source>
        <dbReference type="ARBA" id="ARBA00023002"/>
    </source>
</evidence>
<dbReference type="InterPro" id="IPR000415">
    <property type="entry name" value="Nitroreductase-like"/>
</dbReference>
<evidence type="ECO:0000313" key="7">
    <source>
        <dbReference type="Proteomes" id="UP000199322"/>
    </source>
</evidence>
<dbReference type="SUPFAM" id="SSF55469">
    <property type="entry name" value="FMN-dependent nitroreductase-like"/>
    <property type="match status" value="1"/>
</dbReference>
<organism evidence="5 7">
    <name type="scientific">Geotoga petraea</name>
    <dbReference type="NCBI Taxonomy" id="28234"/>
    <lineage>
        <taxon>Bacteria</taxon>
        <taxon>Thermotogati</taxon>
        <taxon>Thermotogota</taxon>
        <taxon>Thermotogae</taxon>
        <taxon>Petrotogales</taxon>
        <taxon>Petrotogaceae</taxon>
        <taxon>Geotoga</taxon>
    </lineage>
</organism>
<dbReference type="OrthoDB" id="9810617at2"/>
<evidence type="ECO:0000313" key="8">
    <source>
        <dbReference type="Proteomes" id="UP000297288"/>
    </source>
</evidence>
<dbReference type="EMBL" id="FMYV01000006">
    <property type="protein sequence ID" value="SDC72148.1"/>
    <property type="molecule type" value="Genomic_DNA"/>
</dbReference>
<dbReference type="GO" id="GO:0016491">
    <property type="term" value="F:oxidoreductase activity"/>
    <property type="evidence" value="ECO:0007669"/>
    <property type="project" value="UniProtKB-KW"/>
</dbReference>
<dbReference type="STRING" id="28234.SAMN04488588_1687"/>
<accession>A0A1G6NWL7</accession>
<dbReference type="InterPro" id="IPR029479">
    <property type="entry name" value="Nitroreductase"/>
</dbReference>
<protein>
    <submittedName>
        <fullName evidence="6">Nitroreductase</fullName>
    </submittedName>
</protein>
<dbReference type="PANTHER" id="PTHR43035">
    <property type="entry name" value="FATTY ACID REPRESSION MUTANT PROTEIN 2-RELATED"/>
    <property type="match status" value="1"/>
</dbReference>
<dbReference type="Proteomes" id="UP000297288">
    <property type="component" value="Unassembled WGS sequence"/>
</dbReference>
<dbReference type="RefSeq" id="WP_091404756.1">
    <property type="nucleotide sequence ID" value="NZ_FMYV01000006.1"/>
</dbReference>
<feature type="domain" description="Nitroreductase" evidence="4">
    <location>
        <begin position="9"/>
        <end position="178"/>
    </location>
</feature>
<evidence type="ECO:0000256" key="2">
    <source>
        <dbReference type="ARBA" id="ARBA00022490"/>
    </source>
</evidence>
<keyword evidence="3" id="KW-0560">Oxidoreductase</keyword>
<reference evidence="5 7" key="1">
    <citation type="submission" date="2016-10" db="EMBL/GenBank/DDBJ databases">
        <authorList>
            <person name="de Groot N.N."/>
        </authorList>
    </citation>
    <scope>NUCLEOTIDE SEQUENCE [LARGE SCALE GENOMIC DNA]</scope>
    <source>
        <strain evidence="5 7">WG14</strain>
    </source>
</reference>
<name>A0A1G6NWL7_9BACT</name>
<dbReference type="AlphaFoldDB" id="A0A1G6NWL7"/>
<dbReference type="Proteomes" id="UP000199322">
    <property type="component" value="Unassembled WGS sequence"/>
</dbReference>
<dbReference type="FunFam" id="3.40.109.10:FF:000001">
    <property type="entry name" value="Nitroreductase family"/>
    <property type="match status" value="1"/>
</dbReference>
<dbReference type="PANTHER" id="PTHR43035:SF1">
    <property type="entry name" value="FATTY ACID REPRESSION MUTANT PROTEIN 2-RELATED"/>
    <property type="match status" value="1"/>
</dbReference>
<sequence>MVKDFYTAIEERRSRYSITNESTISDEKIKNIIEYALKHTPFAFNAHNGRAILLLGENHDKLWDITKEELRKIVPEENFQDTSDKIDSFKNGYGTILFFEDTKVVKSLQKDFPLYKDNFPVWSLQSSGMLQYNVWTSLSIEGLGASLQHYSEVIENRVKKEWEIPSNWKMIAQMPFGKPANEPPEKEFADIDKFFKLYD</sequence>
<evidence type="ECO:0000313" key="5">
    <source>
        <dbReference type="EMBL" id="SDC72148.1"/>
    </source>
</evidence>
<evidence type="ECO:0000256" key="1">
    <source>
        <dbReference type="ARBA" id="ARBA00004496"/>
    </source>
</evidence>
<gene>
    <name evidence="6" type="ORF">E4650_09715</name>
    <name evidence="5" type="ORF">SAMN04488588_1687</name>
</gene>
<comment type="subcellular location">
    <subcellularLocation>
        <location evidence="1">Cytoplasm</location>
    </subcellularLocation>
</comment>
<dbReference type="Gene3D" id="3.40.109.10">
    <property type="entry name" value="NADH Oxidase"/>
    <property type="match status" value="1"/>
</dbReference>
<keyword evidence="7" id="KW-1185">Reference proteome</keyword>
<dbReference type="GO" id="GO:0005737">
    <property type="term" value="C:cytoplasm"/>
    <property type="evidence" value="ECO:0007669"/>
    <property type="project" value="UniProtKB-SubCell"/>
</dbReference>
<reference evidence="6 8" key="2">
    <citation type="submission" date="2019-04" db="EMBL/GenBank/DDBJ databases">
        <title>Draft genome sequence data and analysis of a Fermenting Bacterium, Geotoga petraea strain HO-Geo1, isolated from heavy-oil petroleum reservoir in Russia.</title>
        <authorList>
            <person name="Grouzdev D.S."/>
            <person name="Semenova E.M."/>
            <person name="Sokolova D.S."/>
            <person name="Tourova T.P."/>
            <person name="Poltaraus A.B."/>
            <person name="Nazina T.N."/>
        </authorList>
    </citation>
    <scope>NUCLEOTIDE SEQUENCE [LARGE SCALE GENOMIC DNA]</scope>
    <source>
        <strain evidence="6 8">HO-Geo1</strain>
    </source>
</reference>
<dbReference type="Pfam" id="PF00881">
    <property type="entry name" value="Nitroreductase"/>
    <property type="match status" value="1"/>
</dbReference>
<dbReference type="EMBL" id="SRME01000008">
    <property type="protein sequence ID" value="TGG86758.1"/>
    <property type="molecule type" value="Genomic_DNA"/>
</dbReference>
<keyword evidence="2" id="KW-0963">Cytoplasm</keyword>
<evidence type="ECO:0000313" key="6">
    <source>
        <dbReference type="EMBL" id="TGG86758.1"/>
    </source>
</evidence>
<dbReference type="CDD" id="cd02140">
    <property type="entry name" value="Frm2-like"/>
    <property type="match status" value="1"/>
</dbReference>
<dbReference type="GO" id="GO:0034599">
    <property type="term" value="P:cellular response to oxidative stress"/>
    <property type="evidence" value="ECO:0007669"/>
    <property type="project" value="InterPro"/>
</dbReference>
<dbReference type="InterPro" id="IPR033877">
    <property type="entry name" value="Frm2/Hbn1"/>
</dbReference>